<proteinExistence type="predicted"/>
<dbReference type="HOGENOM" id="CLU_2813739_0_0_1"/>
<keyword evidence="3" id="KW-1185">Reference proteome</keyword>
<dbReference type="EMBL" id="JEMT01009079">
    <property type="protein sequence ID" value="EXX78459.1"/>
    <property type="molecule type" value="Genomic_DNA"/>
</dbReference>
<dbReference type="Proteomes" id="UP000022910">
    <property type="component" value="Unassembled WGS sequence"/>
</dbReference>
<evidence type="ECO:0000256" key="1">
    <source>
        <dbReference type="SAM" id="MobiDB-lite"/>
    </source>
</evidence>
<evidence type="ECO:0000313" key="2">
    <source>
        <dbReference type="EMBL" id="EXX78459.1"/>
    </source>
</evidence>
<accession>A0A015LFL1</accession>
<reference evidence="2 3" key="1">
    <citation type="submission" date="2014-02" db="EMBL/GenBank/DDBJ databases">
        <title>Single nucleus genome sequencing reveals high similarity among nuclei of an endomycorrhizal fungus.</title>
        <authorList>
            <person name="Lin K."/>
            <person name="Geurts R."/>
            <person name="Zhang Z."/>
            <person name="Limpens E."/>
            <person name="Saunders D.G."/>
            <person name="Mu D."/>
            <person name="Pang E."/>
            <person name="Cao H."/>
            <person name="Cha H."/>
            <person name="Lin T."/>
            <person name="Zhou Q."/>
            <person name="Shang Y."/>
            <person name="Li Y."/>
            <person name="Ivanov S."/>
            <person name="Sharma T."/>
            <person name="Velzen R.V."/>
            <person name="Ruijter N.D."/>
            <person name="Aanen D.K."/>
            <person name="Win J."/>
            <person name="Kamoun S."/>
            <person name="Bisseling T."/>
            <person name="Huang S."/>
        </authorList>
    </citation>
    <scope>NUCLEOTIDE SEQUENCE [LARGE SCALE GENOMIC DNA]</scope>
    <source>
        <strain evidence="3">DAOM197198w</strain>
    </source>
</reference>
<comment type="caution">
    <text evidence="2">The sequence shown here is derived from an EMBL/GenBank/DDBJ whole genome shotgun (WGS) entry which is preliminary data.</text>
</comment>
<evidence type="ECO:0000313" key="3">
    <source>
        <dbReference type="Proteomes" id="UP000022910"/>
    </source>
</evidence>
<dbReference type="AlphaFoldDB" id="A0A015LFL1"/>
<feature type="region of interest" description="Disordered" evidence="1">
    <location>
        <begin position="1"/>
        <end position="24"/>
    </location>
</feature>
<sequence length="67" mass="7878">MDKRKRKLQVKDREEEGDLGKKNKDNIIKNTSKINKKLKKDEEKLINLVTSDKALQNIIDNRTIKKS</sequence>
<gene>
    <name evidence="2" type="ORF">RirG_014750</name>
</gene>
<name>A0A015LFL1_RHIIW</name>
<organism evidence="2 3">
    <name type="scientific">Rhizophagus irregularis (strain DAOM 197198w)</name>
    <name type="common">Glomus intraradices</name>
    <dbReference type="NCBI Taxonomy" id="1432141"/>
    <lineage>
        <taxon>Eukaryota</taxon>
        <taxon>Fungi</taxon>
        <taxon>Fungi incertae sedis</taxon>
        <taxon>Mucoromycota</taxon>
        <taxon>Glomeromycotina</taxon>
        <taxon>Glomeromycetes</taxon>
        <taxon>Glomerales</taxon>
        <taxon>Glomeraceae</taxon>
        <taxon>Rhizophagus</taxon>
    </lineage>
</organism>
<protein>
    <submittedName>
        <fullName evidence="2">Uncharacterized protein</fullName>
    </submittedName>
</protein>